<protein>
    <recommendedName>
        <fullName evidence="4">Lipid A palmitoyltransferase PagP</fullName>
    </recommendedName>
</protein>
<organism evidence="2 3">
    <name type="scientific">Caldimonas brevitalea</name>
    <dbReference type="NCBI Taxonomy" id="413882"/>
    <lineage>
        <taxon>Bacteria</taxon>
        <taxon>Pseudomonadati</taxon>
        <taxon>Pseudomonadota</taxon>
        <taxon>Betaproteobacteria</taxon>
        <taxon>Burkholderiales</taxon>
        <taxon>Sphaerotilaceae</taxon>
        <taxon>Caldimonas</taxon>
    </lineage>
</organism>
<dbReference type="OrthoDB" id="8848687at2"/>
<dbReference type="KEGG" id="pbh:AAW51_5486"/>
<feature type="signal peptide" evidence="1">
    <location>
        <begin position="1"/>
        <end position="26"/>
    </location>
</feature>
<evidence type="ECO:0000313" key="3">
    <source>
        <dbReference type="Proteomes" id="UP000035352"/>
    </source>
</evidence>
<proteinExistence type="predicted"/>
<dbReference type="STRING" id="413882.AAW51_5486"/>
<sequence>MARSHLYTRCCVAALLALGAASAAHAACDATPAGEGAVPCEARRAEADDAHKWWITSGFLSYHTRHASRYRRANNGLGVEWHLPRHWQLNAGRYRNSLDHGSSYLQAGWTPLGVSLGERLQLRVGASVGVVNGYPKVKDGGFFPTLVPVVSLEGSRLGANLVYIPSVDKRVDGAFALQLKVRVN</sequence>
<keyword evidence="1" id="KW-0732">Signal</keyword>
<gene>
    <name evidence="2" type="ORF">AAW51_5486</name>
</gene>
<evidence type="ECO:0000256" key="1">
    <source>
        <dbReference type="SAM" id="SignalP"/>
    </source>
</evidence>
<dbReference type="Gene3D" id="2.40.160.20">
    <property type="match status" value="1"/>
</dbReference>
<name>A0A0G3BRX7_9BURK</name>
<dbReference type="RefSeq" id="WP_157360089.1">
    <property type="nucleotide sequence ID" value="NZ_CP011371.1"/>
</dbReference>
<reference evidence="2 3" key="1">
    <citation type="submission" date="2015-05" db="EMBL/GenBank/DDBJ databases">
        <authorList>
            <person name="Tang B."/>
            <person name="Yu Y."/>
        </authorList>
    </citation>
    <scope>NUCLEOTIDE SEQUENCE [LARGE SCALE GENOMIC DNA]</scope>
    <source>
        <strain evidence="2 3">DSM 7029</strain>
    </source>
</reference>
<dbReference type="EMBL" id="CP011371">
    <property type="protein sequence ID" value="AKJ32177.1"/>
    <property type="molecule type" value="Genomic_DNA"/>
</dbReference>
<evidence type="ECO:0008006" key="4">
    <source>
        <dbReference type="Google" id="ProtNLM"/>
    </source>
</evidence>
<feature type="chain" id="PRO_5005184050" description="Lipid A palmitoyltransferase PagP" evidence="1">
    <location>
        <begin position="27"/>
        <end position="184"/>
    </location>
</feature>
<dbReference type="Proteomes" id="UP000035352">
    <property type="component" value="Chromosome"/>
</dbReference>
<accession>A0A0G3BRX7</accession>
<evidence type="ECO:0000313" key="2">
    <source>
        <dbReference type="EMBL" id="AKJ32177.1"/>
    </source>
</evidence>
<keyword evidence="3" id="KW-1185">Reference proteome</keyword>
<dbReference type="AlphaFoldDB" id="A0A0G3BRX7"/>